<reference evidence="1 2" key="1">
    <citation type="journal article" date="2023" name="Science">
        <title>Complex scaffold remodeling in plant triterpene biosynthesis.</title>
        <authorList>
            <person name="De La Pena R."/>
            <person name="Hodgson H."/>
            <person name="Liu J.C."/>
            <person name="Stephenson M.J."/>
            <person name="Martin A.C."/>
            <person name="Owen C."/>
            <person name="Harkess A."/>
            <person name="Leebens-Mack J."/>
            <person name="Jimenez L.E."/>
            <person name="Osbourn A."/>
            <person name="Sattely E.S."/>
        </authorList>
    </citation>
    <scope>NUCLEOTIDE SEQUENCE [LARGE SCALE GENOMIC DNA]</scope>
    <source>
        <strain evidence="2">cv. JPN11</strain>
        <tissue evidence="1">Leaf</tissue>
    </source>
</reference>
<accession>A0ACC1XU59</accession>
<dbReference type="Proteomes" id="UP001164539">
    <property type="component" value="Chromosome 7"/>
</dbReference>
<keyword evidence="2" id="KW-1185">Reference proteome</keyword>
<comment type="caution">
    <text evidence="1">The sequence shown here is derived from an EMBL/GenBank/DDBJ whole genome shotgun (WGS) entry which is preliminary data.</text>
</comment>
<gene>
    <name evidence="1" type="ORF">OWV82_013153</name>
</gene>
<protein>
    <submittedName>
        <fullName evidence="1">F-box family protein</fullName>
    </submittedName>
</protein>
<sequence length="379" mass="43391">MESVDQTIKRPLTSMLPLDLIIDILSRLPVKTLLRFRCLSKFFRSLIDGPDFINLHLTRSLDTNSNLSLIFSGFANPDSRIFCGSLDSLDNCVEVDYPFRNCRYFRRYDTLVIGSCNGLVALHNREKGIVLLNPSTKKHRILPKFYSSLDDCYAYFDGFGYDASTDDFKLVRIIVFNNPLSTEVTVYSLKNNTWRRIGDFSYYFRTNRGNGVFASGALHWMATLNPQAEEDDLIIAFDLKREEFYQVPVPPSGKGRFFPCLKVLRGCLSLICTCDYKRPCELWVMKEYGMKDSWTKLFSFQLGAIIEGAHASVFAYSKSGDKVLVKQYGDHSWYDLQNQSLESILENIVEIDGKVRRYSDAILCVDSLVSPNAYTRTDC</sequence>
<evidence type="ECO:0000313" key="1">
    <source>
        <dbReference type="EMBL" id="KAJ4714706.1"/>
    </source>
</evidence>
<proteinExistence type="predicted"/>
<dbReference type="EMBL" id="CM051400">
    <property type="protein sequence ID" value="KAJ4714706.1"/>
    <property type="molecule type" value="Genomic_DNA"/>
</dbReference>
<name>A0ACC1XU59_MELAZ</name>
<evidence type="ECO:0000313" key="2">
    <source>
        <dbReference type="Proteomes" id="UP001164539"/>
    </source>
</evidence>
<organism evidence="1 2">
    <name type="scientific">Melia azedarach</name>
    <name type="common">Chinaberry tree</name>
    <dbReference type="NCBI Taxonomy" id="155640"/>
    <lineage>
        <taxon>Eukaryota</taxon>
        <taxon>Viridiplantae</taxon>
        <taxon>Streptophyta</taxon>
        <taxon>Embryophyta</taxon>
        <taxon>Tracheophyta</taxon>
        <taxon>Spermatophyta</taxon>
        <taxon>Magnoliopsida</taxon>
        <taxon>eudicotyledons</taxon>
        <taxon>Gunneridae</taxon>
        <taxon>Pentapetalae</taxon>
        <taxon>rosids</taxon>
        <taxon>malvids</taxon>
        <taxon>Sapindales</taxon>
        <taxon>Meliaceae</taxon>
        <taxon>Melia</taxon>
    </lineage>
</organism>